<dbReference type="OrthoDB" id="9798761at2"/>
<evidence type="ECO:0000313" key="2">
    <source>
        <dbReference type="EMBL" id="AKQ70009.1"/>
    </source>
</evidence>
<reference evidence="2 3" key="1">
    <citation type="journal article" date="2016" name="PLoS ONE">
        <title>Complete Genome Sequence and Comparative Genomics of a Novel Myxobacterium Myxococcus hansupus.</title>
        <authorList>
            <person name="Sharma G."/>
            <person name="Narwani T."/>
            <person name="Subramanian S."/>
        </authorList>
    </citation>
    <scope>NUCLEOTIDE SEQUENCE [LARGE SCALE GENOMIC DNA]</scope>
    <source>
        <strain evidence="3">mixupus</strain>
    </source>
</reference>
<organism evidence="2 3">
    <name type="scientific">Pseudomyxococcus hansupus</name>
    <dbReference type="NCBI Taxonomy" id="1297742"/>
    <lineage>
        <taxon>Bacteria</taxon>
        <taxon>Pseudomonadati</taxon>
        <taxon>Myxococcota</taxon>
        <taxon>Myxococcia</taxon>
        <taxon>Myxococcales</taxon>
        <taxon>Cystobacterineae</taxon>
        <taxon>Myxococcaceae</taxon>
        <taxon>Pseudomyxococcus</taxon>
    </lineage>
</organism>
<name>A0A0H4X498_9BACT</name>
<sequence>MQSTLTRRPQATAFSIEDLLDRVRRGEVRLPHFQRPLRWEAGDVRDLLDSVYRGYPIGTLLFWKREAPAASVSFGPVRIDAPSHSQALWVVDGQQRITALAAVLLHPGHESSPRDGFTLYFDLEAQDIVQPSPSELPPPHWLPLNRVLDSEQLLAWLDRYPGREKNPEHVRAAIRLGKAAREYQMPAYVVEAAEEKTLRIIFKRLNTAGKPLTDDEVFNALYGGAAGSRLPNLKALAVSLMDLGFGRIDESLLLRAVLAVRGLDFTQDFQKQLREEDDLTETLLQTEAALRSVIVFLKRDAGIPHGRLLTNPLYFVLLARFFHLHPEPSPRSRDLLARGFWRGSLVDSFLDSRALSPQELLAAIGPEEEHSVQSLLAQVRPLSDEWLAQHAQPATFGLALRSRGMALNALYALQPRNLHTGTPLEAAQLFSDTEPVSLSPVLRELKVTEPDAELKLDPALYRSFLFTPANYLLHPPLPGQPMLDALRASPGPSPEVLHSHAITPAMLGMLREGGTLEFLMQRMELIDRHIIEFLRVRTRYEESDRPSLQSLVVEEED</sequence>
<protein>
    <recommendedName>
        <fullName evidence="1">GmrSD restriction endonucleases N-terminal domain-containing protein</fullName>
    </recommendedName>
</protein>
<proteinExistence type="predicted"/>
<dbReference type="PANTHER" id="PTHR37292:SF2">
    <property type="entry name" value="DUF262 DOMAIN-CONTAINING PROTEIN"/>
    <property type="match status" value="1"/>
</dbReference>
<dbReference type="KEGG" id="mym:A176_006921"/>
<dbReference type="InterPro" id="IPR004919">
    <property type="entry name" value="GmrSD_N"/>
</dbReference>
<gene>
    <name evidence="2" type="ORF">A176_006921</name>
</gene>
<dbReference type="PATRIC" id="fig|1297742.4.peg.7020"/>
<feature type="domain" description="GmrSD restriction endonucleases N-terminal" evidence="1">
    <location>
        <begin position="16"/>
        <end position="222"/>
    </location>
</feature>
<evidence type="ECO:0000259" key="1">
    <source>
        <dbReference type="Pfam" id="PF03235"/>
    </source>
</evidence>
<dbReference type="AlphaFoldDB" id="A0A0H4X498"/>
<dbReference type="EMBL" id="CP012109">
    <property type="protein sequence ID" value="AKQ70009.1"/>
    <property type="molecule type" value="Genomic_DNA"/>
</dbReference>
<dbReference type="STRING" id="1297742.A176_006921"/>
<accession>A0A0H4X498</accession>
<dbReference type="PANTHER" id="PTHR37292">
    <property type="entry name" value="VNG6097C"/>
    <property type="match status" value="1"/>
</dbReference>
<dbReference type="RefSeq" id="WP_002637736.1">
    <property type="nucleotide sequence ID" value="NZ_CP012109.1"/>
</dbReference>
<dbReference type="Proteomes" id="UP000009026">
    <property type="component" value="Chromosome"/>
</dbReference>
<dbReference type="eggNOG" id="COG1479">
    <property type="taxonomic scope" value="Bacteria"/>
</dbReference>
<keyword evidence="3" id="KW-1185">Reference proteome</keyword>
<dbReference type="Pfam" id="PF03235">
    <property type="entry name" value="GmrSD_N"/>
    <property type="match status" value="1"/>
</dbReference>
<evidence type="ECO:0000313" key="3">
    <source>
        <dbReference type="Proteomes" id="UP000009026"/>
    </source>
</evidence>